<comment type="caution">
    <text evidence="2">The sequence shown here is derived from an EMBL/GenBank/DDBJ whole genome shotgun (WGS) entry which is preliminary data.</text>
</comment>
<sequence>MAAVEVPQTLEYRGGQLNAALVLEVENFTNMKKRFMCRILGIEPQIKNIIKNGPFIPMTAGQRKPEGQWTGDKRKDANLD</sequence>
<evidence type="ECO:0000256" key="1">
    <source>
        <dbReference type="SAM" id="MobiDB-lite"/>
    </source>
</evidence>
<reference evidence="2" key="2">
    <citation type="submission" date="2022-01" db="EMBL/GenBank/DDBJ databases">
        <authorList>
            <person name="Yamashiro T."/>
            <person name="Shiraishi A."/>
            <person name="Satake H."/>
            <person name="Nakayama K."/>
        </authorList>
    </citation>
    <scope>NUCLEOTIDE SEQUENCE</scope>
</reference>
<name>A0ABQ5DZB2_9ASTR</name>
<evidence type="ECO:0000313" key="2">
    <source>
        <dbReference type="EMBL" id="GJT43878.1"/>
    </source>
</evidence>
<reference evidence="2" key="1">
    <citation type="journal article" date="2022" name="Int. J. Mol. Sci.">
        <title>Draft Genome of Tanacetum Coccineum: Genomic Comparison of Closely Related Tanacetum-Family Plants.</title>
        <authorList>
            <person name="Yamashiro T."/>
            <person name="Shiraishi A."/>
            <person name="Nakayama K."/>
            <person name="Satake H."/>
        </authorList>
    </citation>
    <scope>NUCLEOTIDE SEQUENCE</scope>
</reference>
<dbReference type="EMBL" id="BQNB010015767">
    <property type="protein sequence ID" value="GJT43878.1"/>
    <property type="molecule type" value="Genomic_DNA"/>
</dbReference>
<feature type="compositionally biased region" description="Basic and acidic residues" evidence="1">
    <location>
        <begin position="63"/>
        <end position="80"/>
    </location>
</feature>
<dbReference type="Proteomes" id="UP001151760">
    <property type="component" value="Unassembled WGS sequence"/>
</dbReference>
<accession>A0ABQ5DZB2</accession>
<feature type="region of interest" description="Disordered" evidence="1">
    <location>
        <begin position="57"/>
        <end position="80"/>
    </location>
</feature>
<proteinExistence type="predicted"/>
<gene>
    <name evidence="2" type="ORF">Tco_0952593</name>
</gene>
<organism evidence="2 3">
    <name type="scientific">Tanacetum coccineum</name>
    <dbReference type="NCBI Taxonomy" id="301880"/>
    <lineage>
        <taxon>Eukaryota</taxon>
        <taxon>Viridiplantae</taxon>
        <taxon>Streptophyta</taxon>
        <taxon>Embryophyta</taxon>
        <taxon>Tracheophyta</taxon>
        <taxon>Spermatophyta</taxon>
        <taxon>Magnoliopsida</taxon>
        <taxon>eudicotyledons</taxon>
        <taxon>Gunneridae</taxon>
        <taxon>Pentapetalae</taxon>
        <taxon>asterids</taxon>
        <taxon>campanulids</taxon>
        <taxon>Asterales</taxon>
        <taxon>Asteraceae</taxon>
        <taxon>Asteroideae</taxon>
        <taxon>Anthemideae</taxon>
        <taxon>Anthemidinae</taxon>
        <taxon>Tanacetum</taxon>
    </lineage>
</organism>
<keyword evidence="3" id="KW-1185">Reference proteome</keyword>
<evidence type="ECO:0000313" key="3">
    <source>
        <dbReference type="Proteomes" id="UP001151760"/>
    </source>
</evidence>
<protein>
    <submittedName>
        <fullName evidence="2">Uncharacterized protein</fullName>
    </submittedName>
</protein>